<dbReference type="EMBL" id="CYXZ01000010">
    <property type="protein sequence ID" value="CUN01124.1"/>
    <property type="molecule type" value="Genomic_DNA"/>
</dbReference>
<feature type="transmembrane region" description="Helical" evidence="1">
    <location>
        <begin position="52"/>
        <end position="74"/>
    </location>
</feature>
<protein>
    <recommendedName>
        <fullName evidence="4">DUF4367 domain-containing protein</fullName>
    </recommendedName>
</protein>
<dbReference type="RefSeq" id="WP_055194031.1">
    <property type="nucleotide sequence ID" value="NZ_CABIYH010000010.1"/>
</dbReference>
<dbReference type="Proteomes" id="UP000095350">
    <property type="component" value="Unassembled WGS sequence"/>
</dbReference>
<evidence type="ECO:0000256" key="1">
    <source>
        <dbReference type="SAM" id="Phobius"/>
    </source>
</evidence>
<reference evidence="2 3" key="1">
    <citation type="submission" date="2015-09" db="EMBL/GenBank/DDBJ databases">
        <authorList>
            <consortium name="Pathogen Informatics"/>
        </authorList>
    </citation>
    <scope>NUCLEOTIDE SEQUENCE [LARGE SCALE GENOMIC DNA]</scope>
    <source>
        <strain evidence="2 3">2789STDY5834960</strain>
    </source>
</reference>
<dbReference type="STRING" id="166486.ERS852572_01497"/>
<sequence>MKADDLIDAFGHIDPKYVSDAEVEIKSKSRMKRMFYVIREKIPLEKEQPAHITISAAMCMTAFVLIIGAGMFYGRIRNGYSGNKNNSVDTVFNDYDGMYGSTAAGSADEAGVEKAEEDTGLIFNEIREMESIAYDVAEPYQIVSYDAAGLEEYFGTKICPTSIPDGFILSDGVYHVGYDKAGEAVDDNNSLIYSDESGGRTLKIGVRTTESGIVTRFTDTHLATSLVHGITVTAGCYPIGQTGGYSYVAVFEKDGVIFTIESSGLTEQRFITVIGELTE</sequence>
<evidence type="ECO:0000313" key="2">
    <source>
        <dbReference type="EMBL" id="CUN01124.1"/>
    </source>
</evidence>
<keyword evidence="1" id="KW-0812">Transmembrane</keyword>
<dbReference type="OrthoDB" id="2056925at2"/>
<dbReference type="PaxDb" id="166486-ERS852572_01497"/>
<proteinExistence type="predicted"/>
<keyword evidence="1" id="KW-1133">Transmembrane helix</keyword>
<evidence type="ECO:0008006" key="4">
    <source>
        <dbReference type="Google" id="ProtNLM"/>
    </source>
</evidence>
<keyword evidence="1" id="KW-0472">Membrane</keyword>
<gene>
    <name evidence="2" type="ORF">ERS852572_01497</name>
</gene>
<organism evidence="2 3">
    <name type="scientific">Roseburia intestinalis</name>
    <dbReference type="NCBI Taxonomy" id="166486"/>
    <lineage>
        <taxon>Bacteria</taxon>
        <taxon>Bacillati</taxon>
        <taxon>Bacillota</taxon>
        <taxon>Clostridia</taxon>
        <taxon>Lachnospirales</taxon>
        <taxon>Lachnospiraceae</taxon>
        <taxon>Roseburia</taxon>
    </lineage>
</organism>
<dbReference type="AlphaFoldDB" id="A0A173TEJ6"/>
<evidence type="ECO:0000313" key="3">
    <source>
        <dbReference type="Proteomes" id="UP000095350"/>
    </source>
</evidence>
<name>A0A173TEJ6_9FIRM</name>
<accession>A0A173TEJ6</accession>